<keyword evidence="1" id="KW-0175">Coiled coil</keyword>
<comment type="caution">
    <text evidence="2">The sequence shown here is derived from an EMBL/GenBank/DDBJ whole genome shotgun (WGS) entry which is preliminary data.</text>
</comment>
<reference evidence="2 3" key="1">
    <citation type="submission" date="2017-09" db="EMBL/GenBank/DDBJ databases">
        <title>Depth-based differentiation of microbial function through sediment-hosted aquifers and enrichment of novel symbionts in the deep terrestrial subsurface.</title>
        <authorList>
            <person name="Probst A.J."/>
            <person name="Ladd B."/>
            <person name="Jarett J.K."/>
            <person name="Geller-Mcgrath D.E."/>
            <person name="Sieber C.M."/>
            <person name="Emerson J.B."/>
            <person name="Anantharaman K."/>
            <person name="Thomas B.C."/>
            <person name="Malmstrom R."/>
            <person name="Stieglmeier M."/>
            <person name="Klingl A."/>
            <person name="Woyke T."/>
            <person name="Ryan C.M."/>
            <person name="Banfield J.F."/>
        </authorList>
    </citation>
    <scope>NUCLEOTIDE SEQUENCE [LARGE SCALE GENOMIC DNA]</scope>
    <source>
        <strain evidence="2">CG22_combo_CG10-13_8_21_14_all_38_20</strain>
    </source>
</reference>
<dbReference type="AlphaFoldDB" id="A0A2H0BXI3"/>
<feature type="coiled-coil region" evidence="1">
    <location>
        <begin position="97"/>
        <end position="124"/>
    </location>
</feature>
<name>A0A2H0BXI3_9BACT</name>
<organism evidence="2 3">
    <name type="scientific">Candidatus Roizmanbacteria bacterium CG22_combo_CG10-13_8_21_14_all_38_20</name>
    <dbReference type="NCBI Taxonomy" id="1974862"/>
    <lineage>
        <taxon>Bacteria</taxon>
        <taxon>Candidatus Roizmaniibacteriota</taxon>
    </lineage>
</organism>
<sequence>MHSPVAYAADYILPYPSYMPGHKLYKLEQIWDSAQKYWHFGDIVKFKYYQGLADKKLVEAKVLFEHEQYLLAVDAIWISNDSLVKAGEHLGIAIKSGKQLSNKAEIYKQALDKHKEERIKLREELPEVIIWEDENNPPVMLNIYEELRI</sequence>
<gene>
    <name evidence="2" type="ORF">COW99_02625</name>
</gene>
<dbReference type="Proteomes" id="UP000231246">
    <property type="component" value="Unassembled WGS sequence"/>
</dbReference>
<protein>
    <submittedName>
        <fullName evidence="2">Uncharacterized protein</fullName>
    </submittedName>
</protein>
<evidence type="ECO:0000313" key="2">
    <source>
        <dbReference type="EMBL" id="PIP61750.1"/>
    </source>
</evidence>
<evidence type="ECO:0000313" key="3">
    <source>
        <dbReference type="Proteomes" id="UP000231246"/>
    </source>
</evidence>
<proteinExistence type="predicted"/>
<evidence type="ECO:0000256" key="1">
    <source>
        <dbReference type="SAM" id="Coils"/>
    </source>
</evidence>
<accession>A0A2H0BXI3</accession>
<dbReference type="EMBL" id="PCTA01000017">
    <property type="protein sequence ID" value="PIP61750.1"/>
    <property type="molecule type" value="Genomic_DNA"/>
</dbReference>